<feature type="transmembrane region" description="Helical" evidence="1">
    <location>
        <begin position="7"/>
        <end position="25"/>
    </location>
</feature>
<gene>
    <name evidence="2" type="ORF">EDD68_1167</name>
</gene>
<keyword evidence="3" id="KW-1185">Reference proteome</keyword>
<proteinExistence type="predicted"/>
<evidence type="ECO:0000313" key="3">
    <source>
        <dbReference type="Proteomes" id="UP000294650"/>
    </source>
</evidence>
<reference evidence="2 3" key="1">
    <citation type="submission" date="2019-03" db="EMBL/GenBank/DDBJ databases">
        <title>Genomic Encyclopedia of Type Strains, Phase IV (KMG-IV): sequencing the most valuable type-strain genomes for metagenomic binning, comparative biology and taxonomic classification.</title>
        <authorList>
            <person name="Goeker M."/>
        </authorList>
    </citation>
    <scope>NUCLEOTIDE SEQUENCE [LARGE SCALE GENOMIC DNA]</scope>
    <source>
        <strain evidence="2 3">DSM 25894</strain>
    </source>
</reference>
<keyword evidence="1" id="KW-0472">Membrane</keyword>
<dbReference type="AlphaFoldDB" id="A0A4R3MZW3"/>
<keyword evidence="1" id="KW-1133">Transmembrane helix</keyword>
<dbReference type="Gene3D" id="2.30.30.40">
    <property type="entry name" value="SH3 Domains"/>
    <property type="match status" value="2"/>
</dbReference>
<dbReference type="EMBL" id="SMAN01000016">
    <property type="protein sequence ID" value="TCT19879.1"/>
    <property type="molecule type" value="Genomic_DNA"/>
</dbReference>
<dbReference type="RefSeq" id="WP_132372308.1">
    <property type="nucleotide sequence ID" value="NZ_SMAN01000016.1"/>
</dbReference>
<keyword evidence="1" id="KW-0812">Transmembrane</keyword>
<accession>A0A4R3MZW3</accession>
<organism evidence="2 3">
    <name type="scientific">Melghiribacillus thermohalophilus</name>
    <dbReference type="NCBI Taxonomy" id="1324956"/>
    <lineage>
        <taxon>Bacteria</taxon>
        <taxon>Bacillati</taxon>
        <taxon>Bacillota</taxon>
        <taxon>Bacilli</taxon>
        <taxon>Bacillales</taxon>
        <taxon>Bacillaceae</taxon>
        <taxon>Melghiribacillus</taxon>
    </lineage>
</organism>
<name>A0A4R3MZW3_9BACI</name>
<dbReference type="OrthoDB" id="9806267at2"/>
<evidence type="ECO:0008006" key="4">
    <source>
        <dbReference type="Google" id="ProtNLM"/>
    </source>
</evidence>
<sequence length="431" mass="49332">MRRESVSLKTTIFTFVTFLIFLLQIPETMNLHSESRVLKGVAVNDQVAVYSEKDVNSQPLKSYSQGSILMFQGNKDENWFDAVVFVQGEKKEGFIHKKDVELITDNPSRISGFAKNRTQVYVKPSKDSKTWKSYPDGKRLYYETFTSEWHRATVYVNGERKIGYIAVSDVEEPVSHQVNRSGFAVSHTASVYASPTKSSQVLKSYEPGKRLYYKTFLSNWYEAMVYVNGERRTGYIPVSDVEEPTSQPVQLSGIAVADRTAVYTQPSNDSEPLKSYRAGKKLFYQTYLGDWYRAIVYVDGKRHTGFIAKSDVEEPVPEPENKRGIALKGKTKVYESPSQSSSILKSYQPGHILYYKTFISDWYEAVVYLNGEPRKGYIYARDVESISEVQKNVKGISYNTRTHVYTVFCNRKVHKIAKKNTQLCQPIFTLL</sequence>
<comment type="caution">
    <text evidence="2">The sequence shown here is derived from an EMBL/GenBank/DDBJ whole genome shotgun (WGS) entry which is preliminary data.</text>
</comment>
<evidence type="ECO:0000313" key="2">
    <source>
        <dbReference type="EMBL" id="TCT19879.1"/>
    </source>
</evidence>
<protein>
    <recommendedName>
        <fullName evidence="4">SH3 domain-containing protein</fullName>
    </recommendedName>
</protein>
<dbReference type="Proteomes" id="UP000294650">
    <property type="component" value="Unassembled WGS sequence"/>
</dbReference>
<evidence type="ECO:0000256" key="1">
    <source>
        <dbReference type="SAM" id="Phobius"/>
    </source>
</evidence>